<evidence type="ECO:0000313" key="2">
    <source>
        <dbReference type="Proteomes" id="UP000789860"/>
    </source>
</evidence>
<comment type="caution">
    <text evidence="1">The sequence shown here is derived from an EMBL/GenBank/DDBJ whole genome shotgun (WGS) entry which is preliminary data.</text>
</comment>
<dbReference type="Proteomes" id="UP000789860">
    <property type="component" value="Unassembled WGS sequence"/>
</dbReference>
<feature type="non-terminal residue" evidence="1">
    <location>
        <position position="106"/>
    </location>
</feature>
<sequence>MIHIARNTENLSEIREQIHTASNQSIYQIIIEEIEFALNKLNRNQGKDIESLWRKFYSLYCMIQSDSLTEDNINQFVQDAQKWVQEFARPTKKTLNKQITQEGLYQ</sequence>
<proteinExistence type="predicted"/>
<protein>
    <submittedName>
        <fullName evidence="1">3624_t:CDS:1</fullName>
    </submittedName>
</protein>
<evidence type="ECO:0000313" key="1">
    <source>
        <dbReference type="EMBL" id="CAG8446745.1"/>
    </source>
</evidence>
<gene>
    <name evidence="1" type="ORF">SCALOS_LOCUS970</name>
</gene>
<keyword evidence="2" id="KW-1185">Reference proteome</keyword>
<reference evidence="1" key="1">
    <citation type="submission" date="2021-06" db="EMBL/GenBank/DDBJ databases">
        <authorList>
            <person name="Kallberg Y."/>
            <person name="Tangrot J."/>
            <person name="Rosling A."/>
        </authorList>
    </citation>
    <scope>NUCLEOTIDE SEQUENCE</scope>
    <source>
        <strain evidence="1">AU212A</strain>
    </source>
</reference>
<accession>A0ACA9K1U4</accession>
<dbReference type="EMBL" id="CAJVPM010000548">
    <property type="protein sequence ID" value="CAG8446745.1"/>
    <property type="molecule type" value="Genomic_DNA"/>
</dbReference>
<name>A0ACA9K1U4_9GLOM</name>
<organism evidence="1 2">
    <name type="scientific">Scutellospora calospora</name>
    <dbReference type="NCBI Taxonomy" id="85575"/>
    <lineage>
        <taxon>Eukaryota</taxon>
        <taxon>Fungi</taxon>
        <taxon>Fungi incertae sedis</taxon>
        <taxon>Mucoromycota</taxon>
        <taxon>Glomeromycotina</taxon>
        <taxon>Glomeromycetes</taxon>
        <taxon>Diversisporales</taxon>
        <taxon>Gigasporaceae</taxon>
        <taxon>Scutellospora</taxon>
    </lineage>
</organism>